<dbReference type="PANTHER" id="PTHR41807">
    <property type="entry name" value="GLUTATHIONE TRANSFERASE 3"/>
    <property type="match status" value="1"/>
</dbReference>
<dbReference type="RefSeq" id="XP_034012582.1">
    <property type="nucleotide sequence ID" value="XM_034155414.1"/>
</dbReference>
<dbReference type="GO" id="GO:0016020">
    <property type="term" value="C:membrane"/>
    <property type="evidence" value="ECO:0007669"/>
    <property type="project" value="TreeGrafter"/>
</dbReference>
<dbReference type="InterPro" id="IPR038872">
    <property type="entry name" value="Put_GTT3"/>
</dbReference>
<protein>
    <recommendedName>
        <fullName evidence="4">SAP domain-containing protein</fullName>
    </recommendedName>
</protein>
<dbReference type="Proteomes" id="UP000449547">
    <property type="component" value="Unassembled WGS sequence"/>
</dbReference>
<sequence>MSLDFRSHKKSDLVKALTSVNVRVLNKDKKSELVEKCEAYVDKHGEVGALRLQKFLVDDGEVVAEDDEVATLAESDDDEDDDDDEEEEAGETIIDVEFAENDNEDIDYNGPAPIDLKAIIADPVIEKWECLKDKVYEITDSVGITVLNQSDKLRDDLSSVVTLNFLEVVAEAVVFLYTFVSWVPLKDNALNCSCVKQYVPQLATLTWPSPQVSGLFSRTALEAFAVWGVSGVVLPLLVSYYLNFTTRILTFDGLDLVGRVHDYDPFVFALSKAVIYYYISNNGKQDLFSGEGYINAFLNYILIAIGHYGKVTAVLRSVPVVVGVANVAVALYSQFEH</sequence>
<accession>A0A642UPP6</accession>
<dbReference type="VEuPathDB" id="FungiDB:DIURU_002730"/>
<keyword evidence="1" id="KW-0812">Transmembrane</keyword>
<evidence type="ECO:0000313" key="2">
    <source>
        <dbReference type="EMBL" id="KAA8902834.1"/>
    </source>
</evidence>
<reference evidence="2 3" key="1">
    <citation type="submission" date="2019-07" db="EMBL/GenBank/DDBJ databases">
        <title>Genome assembly of two rare yeast pathogens: Diutina rugosa and Trichomonascus ciferrii.</title>
        <authorList>
            <person name="Mixao V."/>
            <person name="Saus E."/>
            <person name="Hansen A."/>
            <person name="Lass-Flor C."/>
            <person name="Gabaldon T."/>
        </authorList>
    </citation>
    <scope>NUCLEOTIDE SEQUENCE [LARGE SCALE GENOMIC DNA]</scope>
    <source>
        <strain evidence="2 3">CBS 613</strain>
    </source>
</reference>
<dbReference type="GeneID" id="54781381"/>
<evidence type="ECO:0000313" key="3">
    <source>
        <dbReference type="Proteomes" id="UP000449547"/>
    </source>
</evidence>
<feature type="transmembrane region" description="Helical" evidence="1">
    <location>
        <begin position="314"/>
        <end position="332"/>
    </location>
</feature>
<keyword evidence="3" id="KW-1185">Reference proteome</keyword>
<evidence type="ECO:0008006" key="4">
    <source>
        <dbReference type="Google" id="ProtNLM"/>
    </source>
</evidence>
<gene>
    <name evidence="2" type="ORF">DIURU_002730</name>
</gene>
<proteinExistence type="predicted"/>
<dbReference type="PANTHER" id="PTHR41807:SF1">
    <property type="entry name" value="GLUTATHIONE TRANSFERASE 3"/>
    <property type="match status" value="1"/>
</dbReference>
<comment type="caution">
    <text evidence="2">The sequence shown here is derived from an EMBL/GenBank/DDBJ whole genome shotgun (WGS) entry which is preliminary data.</text>
</comment>
<feature type="transmembrane region" description="Helical" evidence="1">
    <location>
        <begin position="292"/>
        <end position="308"/>
    </location>
</feature>
<organism evidence="2 3">
    <name type="scientific">Diutina rugosa</name>
    <name type="common">Yeast</name>
    <name type="synonym">Candida rugosa</name>
    <dbReference type="NCBI Taxonomy" id="5481"/>
    <lineage>
        <taxon>Eukaryota</taxon>
        <taxon>Fungi</taxon>
        <taxon>Dikarya</taxon>
        <taxon>Ascomycota</taxon>
        <taxon>Saccharomycotina</taxon>
        <taxon>Pichiomycetes</taxon>
        <taxon>Debaryomycetaceae</taxon>
        <taxon>Diutina</taxon>
    </lineage>
</organism>
<name>A0A642UPP6_DIURU</name>
<dbReference type="EMBL" id="SWFT01000082">
    <property type="protein sequence ID" value="KAA8902834.1"/>
    <property type="molecule type" value="Genomic_DNA"/>
</dbReference>
<dbReference type="OMA" id="PINLKEW"/>
<dbReference type="OrthoDB" id="4034134at2759"/>
<feature type="transmembrane region" description="Helical" evidence="1">
    <location>
        <begin position="224"/>
        <end position="243"/>
    </location>
</feature>
<keyword evidence="1" id="KW-1133">Transmembrane helix</keyword>
<evidence type="ECO:0000256" key="1">
    <source>
        <dbReference type="SAM" id="Phobius"/>
    </source>
</evidence>
<dbReference type="AlphaFoldDB" id="A0A642UPP6"/>
<keyword evidence="1" id="KW-0472">Membrane</keyword>